<reference evidence="3 4" key="1">
    <citation type="submission" date="2021-06" db="EMBL/GenBank/DDBJ databases">
        <title>Caerostris extrusa draft genome.</title>
        <authorList>
            <person name="Kono N."/>
            <person name="Arakawa K."/>
        </authorList>
    </citation>
    <scope>NUCLEOTIDE SEQUENCE [LARGE SCALE GENOMIC DNA]</scope>
</reference>
<evidence type="ECO:0000313" key="4">
    <source>
        <dbReference type="Proteomes" id="UP001054945"/>
    </source>
</evidence>
<feature type="compositionally biased region" description="Polar residues" evidence="1">
    <location>
        <begin position="54"/>
        <end position="69"/>
    </location>
</feature>
<protein>
    <submittedName>
        <fullName evidence="3">Dynein regulatory complex subunit 5</fullName>
    </submittedName>
</protein>
<name>A0AAV4TH29_CAEEX</name>
<evidence type="ECO:0000313" key="3">
    <source>
        <dbReference type="EMBL" id="GIY44544.1"/>
    </source>
</evidence>
<keyword evidence="2" id="KW-1133">Transmembrane helix</keyword>
<evidence type="ECO:0000256" key="1">
    <source>
        <dbReference type="SAM" id="MobiDB-lite"/>
    </source>
</evidence>
<gene>
    <name evidence="3" type="primary">Tcte1_1</name>
    <name evidence="3" type="ORF">CEXT_678121</name>
</gene>
<accession>A0AAV4TH29</accession>
<organism evidence="3 4">
    <name type="scientific">Caerostris extrusa</name>
    <name type="common">Bark spider</name>
    <name type="synonym">Caerostris bankana</name>
    <dbReference type="NCBI Taxonomy" id="172846"/>
    <lineage>
        <taxon>Eukaryota</taxon>
        <taxon>Metazoa</taxon>
        <taxon>Ecdysozoa</taxon>
        <taxon>Arthropoda</taxon>
        <taxon>Chelicerata</taxon>
        <taxon>Arachnida</taxon>
        <taxon>Araneae</taxon>
        <taxon>Araneomorphae</taxon>
        <taxon>Entelegynae</taxon>
        <taxon>Araneoidea</taxon>
        <taxon>Araneidae</taxon>
        <taxon>Caerostris</taxon>
    </lineage>
</organism>
<dbReference type="Proteomes" id="UP001054945">
    <property type="component" value="Unassembled WGS sequence"/>
</dbReference>
<dbReference type="AlphaFoldDB" id="A0AAV4TH29"/>
<feature type="region of interest" description="Disordered" evidence="1">
    <location>
        <begin position="54"/>
        <end position="129"/>
    </location>
</feature>
<dbReference type="EMBL" id="BPLR01011160">
    <property type="protein sequence ID" value="GIY44544.1"/>
    <property type="molecule type" value="Genomic_DNA"/>
</dbReference>
<sequence>MFDLYRLAWTIPIAIKLSNATIITTLPKPIVSLLFMFYPLFAFFAFPAPRKEWTQSPATQQQRARTRNPSSPPQMTLAPRTRHHSRKSDPVRRSILLRPSPPTTSDITSKSAPTESRTESEDEDADWNQQDVMLPEDILKLDARRIRAEDFQWALSPVPGLSTIIIRSAKHVTGIIICYYPIPGPGLQNLKDNAETEQWRQILELLPLTIPFKYTLPIIDNGIYWERQCLQRWPSSDIWRYNDNWKTMLIERVVQEAIENFAPETSDFDELQHFLKAFKDYDYRLQILKLQKIERKPFVVDLSLEDFDDLLDEFISKPEIHTFFLNLEKVLACLSNLNEFNFIPTPSSMDPESHQLSIPDFNSCSRDCVVSRT</sequence>
<keyword evidence="4" id="KW-1185">Reference proteome</keyword>
<proteinExistence type="predicted"/>
<evidence type="ECO:0000256" key="2">
    <source>
        <dbReference type="SAM" id="Phobius"/>
    </source>
</evidence>
<keyword evidence="2" id="KW-0472">Membrane</keyword>
<comment type="caution">
    <text evidence="3">The sequence shown here is derived from an EMBL/GenBank/DDBJ whole genome shotgun (WGS) entry which is preliminary data.</text>
</comment>
<feature type="compositionally biased region" description="Polar residues" evidence="1">
    <location>
        <begin position="103"/>
        <end position="115"/>
    </location>
</feature>
<keyword evidence="2" id="KW-0812">Transmembrane</keyword>
<feature type="transmembrane region" description="Helical" evidence="2">
    <location>
        <begin position="30"/>
        <end position="48"/>
    </location>
</feature>